<dbReference type="EMBL" id="CP051167">
    <property type="protein sequence ID" value="QIZ69706.1"/>
    <property type="molecule type" value="Genomic_DNA"/>
</dbReference>
<dbReference type="SUPFAM" id="SSF51905">
    <property type="entry name" value="FAD/NAD(P)-binding domain"/>
    <property type="match status" value="1"/>
</dbReference>
<accession>A0A6H1TU22</accession>
<feature type="transmembrane region" description="Helical" evidence="2">
    <location>
        <begin position="623"/>
        <end position="644"/>
    </location>
</feature>
<organism evidence="3 4">
    <name type="scientific">Oxynema aestuarii AP17</name>
    <dbReference type="NCBI Taxonomy" id="2064643"/>
    <lineage>
        <taxon>Bacteria</taxon>
        <taxon>Bacillati</taxon>
        <taxon>Cyanobacteriota</taxon>
        <taxon>Cyanophyceae</taxon>
        <taxon>Oscillatoriophycideae</taxon>
        <taxon>Oscillatoriales</taxon>
        <taxon>Oscillatoriaceae</taxon>
        <taxon>Oxynema</taxon>
        <taxon>Oxynema aestuarii</taxon>
    </lineage>
</organism>
<protein>
    <submittedName>
        <fullName evidence="3">Flavin-dependent dehydrogenase</fullName>
    </submittedName>
</protein>
<keyword evidence="2" id="KW-0472">Membrane</keyword>
<proteinExistence type="predicted"/>
<dbReference type="Proteomes" id="UP000500857">
    <property type="component" value="Chromosome"/>
</dbReference>
<keyword evidence="2" id="KW-0812">Transmembrane</keyword>
<evidence type="ECO:0000256" key="2">
    <source>
        <dbReference type="SAM" id="Phobius"/>
    </source>
</evidence>
<reference evidence="3 4" key="1">
    <citation type="submission" date="2020-04" db="EMBL/GenBank/DDBJ databases">
        <authorList>
            <person name="Basu S."/>
            <person name="Maruthanayagam V."/>
            <person name="Chakraborty S."/>
            <person name="Pramanik A."/>
            <person name="Mukherjee J."/>
            <person name="Brink B."/>
        </authorList>
    </citation>
    <scope>NUCLEOTIDE SEQUENCE [LARGE SCALE GENOMIC DNA]</scope>
    <source>
        <strain evidence="3 4">AP17</strain>
    </source>
</reference>
<dbReference type="RefSeq" id="WP_168567863.1">
    <property type="nucleotide sequence ID" value="NZ_CP051167.1"/>
</dbReference>
<dbReference type="KEGG" id="oxy:HCG48_03180"/>
<keyword evidence="2" id="KW-1133">Transmembrane helix</keyword>
<feature type="compositionally biased region" description="Polar residues" evidence="1">
    <location>
        <begin position="694"/>
        <end position="704"/>
    </location>
</feature>
<sequence>MQEILYIEVPTPDTEAVRQWLHHGFEPTPGNKRVTHNGIRIDFCQDSRQNSTLTEESALKDELSIFVWSLQRTTYLKVFRWAIAPVPHERQILTSLTEQIRTQFPNRYPEPPEIDLSRQSIFEALAADYPLTVEYFQKIPNGEYDLTRVYWWERRWRQSVRQPERPTPVIFQNTPREETALEGDECELKYDLIYVGGALGVIHAAVMARLGYRVLLLERMPFGRMNREWNISRAEFQSAIDLGLFTAAEFESIIACEYIDGFHKFFDANNPPQCKAPILHTPTVLNIAIDADRFIRLCGDKLREAGGEIWDETEFERADIDRDRAAITSTHLPTGETRRAAGRLLVDAMGTASPIAWQLNGGRTFNSVCPTVGAVIESGFEPGVWDSRYGDVLNSHGDISRGRQLIWELFPAAGDDLTIYLFHYHQVHSDNPGSLLEMYEDFFTILPEYRRCDLDKLQWKKATFGYIPGYFSIGSGDRQVAFDRLIAIGDAASLQSPLVFTGFGSLIRNMGRLTHLLDVALKHDLVQARHLNQIRAYQSNIAVTWLFSKGMMVPTGRFIPPQRINSMLNTFFGILASETAAIADRFIKDRVDWFTFNRLALKAAWQNPSLLAWIWELAGAKDMLRWVGSYLTFTVLSFFGWLFGWLPALTRRSRPWLEKRFPGLWFWLLAQSYALTSGLGRPEKESALRDAPTISPSTAGEQFS</sequence>
<evidence type="ECO:0000256" key="1">
    <source>
        <dbReference type="SAM" id="MobiDB-lite"/>
    </source>
</evidence>
<dbReference type="AlphaFoldDB" id="A0A6H1TU22"/>
<name>A0A6H1TU22_9CYAN</name>
<keyword evidence="4" id="KW-1185">Reference proteome</keyword>
<dbReference type="PANTHER" id="PTHR32098:SF5">
    <property type="entry name" value="LYCOPENE BETA_EPSILON CYCLASE PROTEIN"/>
    <property type="match status" value="1"/>
</dbReference>
<dbReference type="InterPro" id="IPR036188">
    <property type="entry name" value="FAD/NAD-bd_sf"/>
</dbReference>
<dbReference type="PANTHER" id="PTHR32098">
    <property type="entry name" value="LYCOPENE BETA/EPSILON CYCLASE PROTEIN"/>
    <property type="match status" value="1"/>
</dbReference>
<evidence type="ECO:0000313" key="4">
    <source>
        <dbReference type="Proteomes" id="UP000500857"/>
    </source>
</evidence>
<evidence type="ECO:0000313" key="3">
    <source>
        <dbReference type="EMBL" id="QIZ69706.1"/>
    </source>
</evidence>
<feature type="region of interest" description="Disordered" evidence="1">
    <location>
        <begin position="684"/>
        <end position="704"/>
    </location>
</feature>
<gene>
    <name evidence="3" type="ORF">HCG48_03180</name>
</gene>
<dbReference type="Gene3D" id="3.50.50.60">
    <property type="entry name" value="FAD/NAD(P)-binding domain"/>
    <property type="match status" value="1"/>
</dbReference>